<evidence type="ECO:0000256" key="1">
    <source>
        <dbReference type="PROSITE-ProRule" id="PRU00409"/>
    </source>
</evidence>
<organism evidence="3 4">
    <name type="scientific">Saccharothrix variisporea</name>
    <dbReference type="NCBI Taxonomy" id="543527"/>
    <lineage>
        <taxon>Bacteria</taxon>
        <taxon>Bacillati</taxon>
        <taxon>Actinomycetota</taxon>
        <taxon>Actinomycetes</taxon>
        <taxon>Pseudonocardiales</taxon>
        <taxon>Pseudonocardiaceae</taxon>
        <taxon>Saccharothrix</taxon>
    </lineage>
</organism>
<feature type="domain" description="ATP-grasp" evidence="2">
    <location>
        <begin position="142"/>
        <end position="345"/>
    </location>
</feature>
<dbReference type="GO" id="GO:0046872">
    <property type="term" value="F:metal ion binding"/>
    <property type="evidence" value="ECO:0007669"/>
    <property type="project" value="InterPro"/>
</dbReference>
<dbReference type="AlphaFoldDB" id="A0A495X6L3"/>
<protein>
    <recommendedName>
        <fullName evidence="2">ATP-grasp domain-containing protein</fullName>
    </recommendedName>
</protein>
<dbReference type="OrthoDB" id="3325712at2"/>
<dbReference type="SUPFAM" id="SSF56059">
    <property type="entry name" value="Glutathione synthetase ATP-binding domain-like"/>
    <property type="match status" value="1"/>
</dbReference>
<proteinExistence type="predicted"/>
<keyword evidence="1" id="KW-0547">Nucleotide-binding</keyword>
<name>A0A495X6L3_9PSEU</name>
<dbReference type="Gene3D" id="3.30.470.20">
    <property type="entry name" value="ATP-grasp fold, B domain"/>
    <property type="match status" value="1"/>
</dbReference>
<dbReference type="EMBL" id="RBXR01000001">
    <property type="protein sequence ID" value="RKT69186.1"/>
    <property type="molecule type" value="Genomic_DNA"/>
</dbReference>
<keyword evidence="1" id="KW-0067">ATP-binding</keyword>
<dbReference type="InterPro" id="IPR011761">
    <property type="entry name" value="ATP-grasp"/>
</dbReference>
<reference evidence="3 4" key="1">
    <citation type="submission" date="2018-10" db="EMBL/GenBank/DDBJ databases">
        <title>Sequencing the genomes of 1000 actinobacteria strains.</title>
        <authorList>
            <person name="Klenk H.-P."/>
        </authorList>
    </citation>
    <scope>NUCLEOTIDE SEQUENCE [LARGE SCALE GENOMIC DNA]</scope>
    <source>
        <strain evidence="3 4">DSM 43911</strain>
    </source>
</reference>
<evidence type="ECO:0000313" key="3">
    <source>
        <dbReference type="EMBL" id="RKT69186.1"/>
    </source>
</evidence>
<dbReference type="GO" id="GO:0005524">
    <property type="term" value="F:ATP binding"/>
    <property type="evidence" value="ECO:0007669"/>
    <property type="project" value="UniProtKB-UniRule"/>
</dbReference>
<dbReference type="PROSITE" id="PS50975">
    <property type="entry name" value="ATP_GRASP"/>
    <property type="match status" value="1"/>
</dbReference>
<evidence type="ECO:0000259" key="2">
    <source>
        <dbReference type="PROSITE" id="PS50975"/>
    </source>
</evidence>
<accession>A0A495X6L3</accession>
<evidence type="ECO:0000313" key="4">
    <source>
        <dbReference type="Proteomes" id="UP000272729"/>
    </source>
</evidence>
<gene>
    <name evidence="3" type="ORF">DFJ66_2382</name>
</gene>
<comment type="caution">
    <text evidence="3">The sequence shown here is derived from an EMBL/GenBank/DDBJ whole genome shotgun (WGS) entry which is preliminary data.</text>
</comment>
<dbReference type="Proteomes" id="UP000272729">
    <property type="component" value="Unassembled WGS sequence"/>
</dbReference>
<sequence>MNGADVAWRIIRSLTDFWTGRSVALLLPGLDGGARGVIEDLERHGATVSVVVTATRPAADAPRVPHVWDCSAHGGPLSRRQFERWVHDPGPEVAAWLDDVDPARELVVLGNQYASITAFCGRTAHGRRRPEWGQWEDKVRVERLWRATGVASPDHVVGPPGDSALRAAAAHLFGEWGVVVARDSSRGFWGGSRGLTWVRHPADLNTCLDGLRDLADRVRIAGFVPGVPCSVIGLVLRDGVAVFDPIEIVTLCDPERSELLFCGTSTWWRPDDGIARDIREAARRAGERLAAVVGFRGMFSVDGIVSGGRFLATELNPRLSGGLGLAEAWPELSENLLHRGAQEALPGVHDADPQLIEEAVRSAIRRVPSLDVVVPLPGGDVVELPHVRPRAGDGLVAPAVVAAVTARTLVSAAVEPVPPAVC</sequence>
<dbReference type="RefSeq" id="WP_121220739.1">
    <property type="nucleotide sequence ID" value="NZ_JBIUBA010000002.1"/>
</dbReference>
<keyword evidence="4" id="KW-1185">Reference proteome</keyword>